<reference evidence="1 2" key="1">
    <citation type="submission" date="2019-08" db="EMBL/GenBank/DDBJ databases">
        <title>In-depth cultivation of the pig gut microbiome towards novel bacterial diversity and tailored functional studies.</title>
        <authorList>
            <person name="Wylensek D."/>
            <person name="Hitch T.C.A."/>
            <person name="Clavel T."/>
        </authorList>
    </citation>
    <scope>NUCLEOTIDE SEQUENCE [LARGE SCALE GENOMIC DNA]</scope>
    <source>
        <strain evidence="1 2">Bifido-178-WT-2B</strain>
    </source>
</reference>
<dbReference type="OrthoDB" id="9775482at2"/>
<keyword evidence="2" id="KW-1185">Reference proteome</keyword>
<evidence type="ECO:0000313" key="1">
    <source>
        <dbReference type="EMBL" id="MST86529.1"/>
    </source>
</evidence>
<evidence type="ECO:0000313" key="2">
    <source>
        <dbReference type="Proteomes" id="UP000438120"/>
    </source>
</evidence>
<dbReference type="Proteomes" id="UP000438120">
    <property type="component" value="Unassembled WGS sequence"/>
</dbReference>
<name>A0A6A8MDJ9_9LACO</name>
<dbReference type="RefSeq" id="WP_154547377.1">
    <property type="nucleotide sequence ID" value="NZ_VUMX01000004.1"/>
</dbReference>
<sequence>MSENADQGRQPSRAEVARQVLSDPVRCQDLLGRIFPDREIAAVENIRRVDIPSGQDWIHCLRMNVYASGKEQMVFYDLLLGLSDVSDMQDDHIAKLIRYCRDWMWLNDRPSHEGRTLIILFSTEELFDGKHCEYDFNGMTDLETGARLDTGTEYIMLTPKGKQSEIDPKLANVLNLFEHVVAKGDPLVDEFVRQNELLKQQIAAGTEKA</sequence>
<proteinExistence type="predicted"/>
<accession>A0A6A8MDJ9</accession>
<gene>
    <name evidence="1" type="ORF">FYJ62_02445</name>
</gene>
<protein>
    <submittedName>
        <fullName evidence="1">Uncharacterized protein</fullName>
    </submittedName>
</protein>
<comment type="caution">
    <text evidence="1">The sequence shown here is derived from an EMBL/GenBank/DDBJ whole genome shotgun (WGS) entry which is preliminary data.</text>
</comment>
<organism evidence="1 2">
    <name type="scientific">Lactobacillus porci</name>
    <dbReference type="NCBI Taxonomy" id="2012477"/>
    <lineage>
        <taxon>Bacteria</taxon>
        <taxon>Bacillati</taxon>
        <taxon>Bacillota</taxon>
        <taxon>Bacilli</taxon>
        <taxon>Lactobacillales</taxon>
        <taxon>Lactobacillaceae</taxon>
        <taxon>Lactobacillus</taxon>
    </lineage>
</organism>
<dbReference type="EMBL" id="VUMX01000004">
    <property type="protein sequence ID" value="MST86529.1"/>
    <property type="molecule type" value="Genomic_DNA"/>
</dbReference>
<dbReference type="AlphaFoldDB" id="A0A6A8MDJ9"/>